<feature type="signal peptide" evidence="2">
    <location>
        <begin position="1"/>
        <end position="18"/>
    </location>
</feature>
<reference evidence="3" key="1">
    <citation type="journal article" date="2023" name="G3 (Bethesda)">
        <title>Whole genome assembly and annotation of the endangered Caribbean coral Acropora cervicornis.</title>
        <authorList>
            <person name="Selwyn J.D."/>
            <person name="Vollmer S.V."/>
        </authorList>
    </citation>
    <scope>NUCLEOTIDE SEQUENCE</scope>
    <source>
        <strain evidence="3">K2</strain>
    </source>
</reference>
<dbReference type="EMBL" id="JARQWQ010000056">
    <property type="protein sequence ID" value="KAK2556333.1"/>
    <property type="molecule type" value="Genomic_DNA"/>
</dbReference>
<name>A0AAD9Q7Z8_ACRCE</name>
<sequence length="316" mass="34294">MFQFLLFLIIVCLSLNEGRNVPRVIREIVEVNATAIDDKNVTSKANDAPEISEIQSDLIAPASGPKPLQAKYTIRIMPKLRDGVPQVQEIRIMPPKSDKTQAFFKPLMVLKQNVTKPMIENIEIDIPEKGKKYSAKPSVEVIEGDHREMLEVSKGQAVVENAEQRSQDHPAGIGTQDSTEQPTSQNTTQYSTPQNATKSSQTATQPSTSQNATQSSASQNATQAVIPQNETKPLTSQDAPVKQSSQNAAVIANTRVSQPQAPATAPSVNAPSTSAASNSVAQPCTDDGRCVVYPENRCAEPWLVTNCRLKCKLCSK</sequence>
<accession>A0AAD9Q7Z8</accession>
<evidence type="ECO:0000256" key="1">
    <source>
        <dbReference type="SAM" id="MobiDB-lite"/>
    </source>
</evidence>
<dbReference type="AlphaFoldDB" id="A0AAD9Q7Z8"/>
<keyword evidence="2" id="KW-0732">Signal</keyword>
<comment type="caution">
    <text evidence="3">The sequence shown here is derived from an EMBL/GenBank/DDBJ whole genome shotgun (WGS) entry which is preliminary data.</text>
</comment>
<organism evidence="3 4">
    <name type="scientific">Acropora cervicornis</name>
    <name type="common">Staghorn coral</name>
    <dbReference type="NCBI Taxonomy" id="6130"/>
    <lineage>
        <taxon>Eukaryota</taxon>
        <taxon>Metazoa</taxon>
        <taxon>Cnidaria</taxon>
        <taxon>Anthozoa</taxon>
        <taxon>Hexacorallia</taxon>
        <taxon>Scleractinia</taxon>
        <taxon>Astrocoeniina</taxon>
        <taxon>Acroporidae</taxon>
        <taxon>Acropora</taxon>
    </lineage>
</organism>
<evidence type="ECO:0000313" key="3">
    <source>
        <dbReference type="EMBL" id="KAK2556333.1"/>
    </source>
</evidence>
<feature type="compositionally biased region" description="Polar residues" evidence="1">
    <location>
        <begin position="256"/>
        <end position="282"/>
    </location>
</feature>
<feature type="compositionally biased region" description="Polar residues" evidence="1">
    <location>
        <begin position="175"/>
        <end position="195"/>
    </location>
</feature>
<feature type="chain" id="PRO_5042000972" description="ShKT domain-containing protein" evidence="2">
    <location>
        <begin position="19"/>
        <end position="316"/>
    </location>
</feature>
<feature type="region of interest" description="Disordered" evidence="1">
    <location>
        <begin position="161"/>
        <end position="224"/>
    </location>
</feature>
<protein>
    <recommendedName>
        <fullName evidence="5">ShKT domain-containing protein</fullName>
    </recommendedName>
</protein>
<feature type="region of interest" description="Disordered" evidence="1">
    <location>
        <begin position="256"/>
        <end position="283"/>
    </location>
</feature>
<proteinExistence type="predicted"/>
<reference evidence="3" key="2">
    <citation type="journal article" date="2023" name="Science">
        <title>Genomic signatures of disease resistance in endangered staghorn corals.</title>
        <authorList>
            <person name="Vollmer S.V."/>
            <person name="Selwyn J.D."/>
            <person name="Despard B.A."/>
            <person name="Roesel C.L."/>
        </authorList>
    </citation>
    <scope>NUCLEOTIDE SEQUENCE</scope>
    <source>
        <strain evidence="3">K2</strain>
    </source>
</reference>
<evidence type="ECO:0000313" key="4">
    <source>
        <dbReference type="Proteomes" id="UP001249851"/>
    </source>
</evidence>
<evidence type="ECO:0000256" key="2">
    <source>
        <dbReference type="SAM" id="SignalP"/>
    </source>
</evidence>
<keyword evidence="4" id="KW-1185">Reference proteome</keyword>
<feature type="compositionally biased region" description="Low complexity" evidence="1">
    <location>
        <begin position="196"/>
        <end position="224"/>
    </location>
</feature>
<gene>
    <name evidence="3" type="ORF">P5673_021556</name>
</gene>
<dbReference type="Proteomes" id="UP001249851">
    <property type="component" value="Unassembled WGS sequence"/>
</dbReference>
<evidence type="ECO:0008006" key="5">
    <source>
        <dbReference type="Google" id="ProtNLM"/>
    </source>
</evidence>